<dbReference type="Pfam" id="PF10268">
    <property type="entry name" value="Tmemb_161AB"/>
    <property type="match status" value="1"/>
</dbReference>
<keyword evidence="5 9" id="KW-1133">Transmembrane helix</keyword>
<feature type="transmembrane region" description="Helical" evidence="9">
    <location>
        <begin position="306"/>
        <end position="330"/>
    </location>
</feature>
<feature type="transmembrane region" description="Helical" evidence="9">
    <location>
        <begin position="168"/>
        <end position="188"/>
    </location>
</feature>
<evidence type="ECO:0000256" key="2">
    <source>
        <dbReference type="ARBA" id="ARBA00009706"/>
    </source>
</evidence>
<sequence>MALMGVQLVVSLLAACVMQRMAPHLSFARWLLCNGSLLRFKHPSEEQLCALAGKQAPKTNRRDRRQNGAVESKPLTVPKDIDLHLEATPVGVLDALVLRLFLEYQWLVDFAVYALGVYLFTEGYYCATDASAEVNIGAIWCVLTILFCLKTLYTLMSQYFRSEEGGERSVCLAFGFLSLLVAMLVLVVREDYLEFGLEPGFASLFTNLESFAKQQGYMWSIPVSKLCVKLALATVCAFIGALLAFPGLRLAQTHLDALQMNDDRPVIKILLHVSFLSPVLVLLLWVKPIARDFLANAPMGKTTVTLIPSSAFSSVRLWIVVALCLLRLALIRWHLQAYLHLAQKWVGQMRREAGRIAAIDIQRKVTRVFCYLAVVTLQYLAPVLLLLFSTLALKSLGDFSWGLVPEVPGVSPVEAGLPAEAPPAPGAGQEGGGAEMEDEVAAAVAQLLGGLSALRSLLSPVFCRGLLAFLAWWVAACQVISSLFGVYFHQYLIVTLPTTTDSAHLSR</sequence>
<evidence type="ECO:0000256" key="9">
    <source>
        <dbReference type="SAM" id="Phobius"/>
    </source>
</evidence>
<dbReference type="EMBL" id="JAFJMO010000006">
    <property type="protein sequence ID" value="KAJ8274058.1"/>
    <property type="molecule type" value="Genomic_DNA"/>
</dbReference>
<feature type="chain" id="PRO_5040324251" description="Transmembrane protein 161A" evidence="10">
    <location>
        <begin position="29"/>
        <end position="507"/>
    </location>
</feature>
<evidence type="ECO:0000256" key="4">
    <source>
        <dbReference type="ARBA" id="ARBA00022729"/>
    </source>
</evidence>
<feature type="transmembrane region" description="Helical" evidence="9">
    <location>
        <begin position="465"/>
        <end position="488"/>
    </location>
</feature>
<keyword evidence="12" id="KW-1185">Reference proteome</keyword>
<evidence type="ECO:0000256" key="6">
    <source>
        <dbReference type="ARBA" id="ARBA00023136"/>
    </source>
</evidence>
<keyword evidence="6 9" id="KW-0472">Membrane</keyword>
<proteinExistence type="inferred from homology"/>
<dbReference type="InterPro" id="IPR019395">
    <property type="entry name" value="Transmembrane_161A/B"/>
</dbReference>
<protein>
    <recommendedName>
        <fullName evidence="8">Transmembrane protein 161A</fullName>
    </recommendedName>
</protein>
<dbReference type="PANTHER" id="PTHR13624:SF4">
    <property type="entry name" value="TRANSMEMBRANE PROTEIN 161A"/>
    <property type="match status" value="1"/>
</dbReference>
<feature type="transmembrane region" description="Helical" evidence="9">
    <location>
        <begin position="228"/>
        <end position="248"/>
    </location>
</feature>
<organism evidence="11 12">
    <name type="scientific">Conger conger</name>
    <name type="common">Conger eel</name>
    <name type="synonym">Muraena conger</name>
    <dbReference type="NCBI Taxonomy" id="82655"/>
    <lineage>
        <taxon>Eukaryota</taxon>
        <taxon>Metazoa</taxon>
        <taxon>Chordata</taxon>
        <taxon>Craniata</taxon>
        <taxon>Vertebrata</taxon>
        <taxon>Euteleostomi</taxon>
        <taxon>Actinopterygii</taxon>
        <taxon>Neopterygii</taxon>
        <taxon>Teleostei</taxon>
        <taxon>Anguilliformes</taxon>
        <taxon>Congridae</taxon>
        <taxon>Conger</taxon>
    </lineage>
</organism>
<evidence type="ECO:0000256" key="8">
    <source>
        <dbReference type="ARBA" id="ARBA00040182"/>
    </source>
</evidence>
<dbReference type="OrthoDB" id="784140at2759"/>
<feature type="signal peptide" evidence="10">
    <location>
        <begin position="1"/>
        <end position="28"/>
    </location>
</feature>
<accession>A0A9Q1I0G4</accession>
<dbReference type="PANTHER" id="PTHR13624">
    <property type="entry name" value="RE42071P"/>
    <property type="match status" value="1"/>
</dbReference>
<feature type="transmembrane region" description="Helical" evidence="9">
    <location>
        <begin position="368"/>
        <end position="393"/>
    </location>
</feature>
<dbReference type="AlphaFoldDB" id="A0A9Q1I0G4"/>
<evidence type="ECO:0000256" key="5">
    <source>
        <dbReference type="ARBA" id="ARBA00022989"/>
    </source>
</evidence>
<comment type="similarity">
    <text evidence="2">Belongs to the TMEM161 family.</text>
</comment>
<evidence type="ECO:0000256" key="7">
    <source>
        <dbReference type="ARBA" id="ARBA00023180"/>
    </source>
</evidence>
<reference evidence="11" key="1">
    <citation type="journal article" date="2023" name="Science">
        <title>Genome structures resolve the early diversification of teleost fishes.</title>
        <authorList>
            <person name="Parey E."/>
            <person name="Louis A."/>
            <person name="Montfort J."/>
            <person name="Bouchez O."/>
            <person name="Roques C."/>
            <person name="Iampietro C."/>
            <person name="Lluch J."/>
            <person name="Castinel A."/>
            <person name="Donnadieu C."/>
            <person name="Desvignes T."/>
            <person name="Floi Bucao C."/>
            <person name="Jouanno E."/>
            <person name="Wen M."/>
            <person name="Mejri S."/>
            <person name="Dirks R."/>
            <person name="Jansen H."/>
            <person name="Henkel C."/>
            <person name="Chen W.J."/>
            <person name="Zahm M."/>
            <person name="Cabau C."/>
            <person name="Klopp C."/>
            <person name="Thompson A.W."/>
            <person name="Robinson-Rechavi M."/>
            <person name="Braasch I."/>
            <person name="Lecointre G."/>
            <person name="Bobe J."/>
            <person name="Postlethwait J.H."/>
            <person name="Berthelot C."/>
            <person name="Roest Crollius H."/>
            <person name="Guiguen Y."/>
        </authorList>
    </citation>
    <scope>NUCLEOTIDE SEQUENCE</scope>
    <source>
        <strain evidence="11">Concon-B</strain>
    </source>
</reference>
<comment type="subcellular location">
    <subcellularLocation>
        <location evidence="1">Membrane</location>
        <topology evidence="1">Multi-pass membrane protein</topology>
    </subcellularLocation>
</comment>
<evidence type="ECO:0000256" key="10">
    <source>
        <dbReference type="SAM" id="SignalP"/>
    </source>
</evidence>
<evidence type="ECO:0000256" key="3">
    <source>
        <dbReference type="ARBA" id="ARBA00022692"/>
    </source>
</evidence>
<keyword evidence="4 10" id="KW-0732">Signal</keyword>
<name>A0A9Q1I0G4_CONCO</name>
<feature type="transmembrane region" description="Helical" evidence="9">
    <location>
        <begin position="137"/>
        <end position="156"/>
    </location>
</feature>
<dbReference type="Proteomes" id="UP001152803">
    <property type="component" value="Unassembled WGS sequence"/>
</dbReference>
<gene>
    <name evidence="11" type="ORF">COCON_G00086830</name>
</gene>
<evidence type="ECO:0000313" key="11">
    <source>
        <dbReference type="EMBL" id="KAJ8274058.1"/>
    </source>
</evidence>
<keyword evidence="3 9" id="KW-0812">Transmembrane</keyword>
<feature type="transmembrane region" description="Helical" evidence="9">
    <location>
        <begin position="269"/>
        <end position="286"/>
    </location>
</feature>
<dbReference type="GO" id="GO:0016020">
    <property type="term" value="C:membrane"/>
    <property type="evidence" value="ECO:0007669"/>
    <property type="project" value="UniProtKB-SubCell"/>
</dbReference>
<evidence type="ECO:0000256" key="1">
    <source>
        <dbReference type="ARBA" id="ARBA00004141"/>
    </source>
</evidence>
<evidence type="ECO:0000313" key="12">
    <source>
        <dbReference type="Proteomes" id="UP001152803"/>
    </source>
</evidence>
<comment type="caution">
    <text evidence="11">The sequence shown here is derived from an EMBL/GenBank/DDBJ whole genome shotgun (WGS) entry which is preliminary data.</text>
</comment>
<keyword evidence="7" id="KW-0325">Glycoprotein</keyword>